<evidence type="ECO:0000313" key="5">
    <source>
        <dbReference type="Proteomes" id="UP000048948"/>
    </source>
</evidence>
<evidence type="ECO:0000256" key="1">
    <source>
        <dbReference type="SAM" id="MobiDB-lite"/>
    </source>
</evidence>
<sequence length="123" mass="12279">MTNDRSQLSSVCPSGTSNGGSRGAMSCRPKAHRSPSSAAAVTASGHHANNRAISSPDRRCAPPSGASHPAAESSDRRARMAAIAIASRPRDGSAKCAPVVATMPTPKRGASPASAALRSSSSG</sequence>
<dbReference type="EMBL" id="CSAD01000619">
    <property type="protein sequence ID" value="COW22759.1"/>
    <property type="molecule type" value="Genomic_DNA"/>
</dbReference>
<dbReference type="Proteomes" id="UP000045842">
    <property type="component" value="Unassembled WGS sequence"/>
</dbReference>
<evidence type="ECO:0000313" key="3">
    <source>
        <dbReference type="EMBL" id="COW22759.1"/>
    </source>
</evidence>
<organism evidence="3 4">
    <name type="scientific">Mycobacterium tuberculosis</name>
    <dbReference type="NCBI Taxonomy" id="1773"/>
    <lineage>
        <taxon>Bacteria</taxon>
        <taxon>Bacillati</taxon>
        <taxon>Actinomycetota</taxon>
        <taxon>Actinomycetes</taxon>
        <taxon>Mycobacteriales</taxon>
        <taxon>Mycobacteriaceae</taxon>
        <taxon>Mycobacterium</taxon>
        <taxon>Mycobacterium tuberculosis complex</taxon>
    </lineage>
</organism>
<reference evidence="4 5" key="1">
    <citation type="submission" date="2015-03" db="EMBL/GenBank/DDBJ databases">
        <authorList>
            <consortium name="Pathogen Informatics"/>
        </authorList>
    </citation>
    <scope>NUCLEOTIDE SEQUENCE [LARGE SCALE GENOMIC DNA]</scope>
    <source>
        <strain evidence="2 5">Bir 172</strain>
        <strain evidence="3 4">G09801536</strain>
    </source>
</reference>
<proteinExistence type="predicted"/>
<evidence type="ECO:0000313" key="4">
    <source>
        <dbReference type="Proteomes" id="UP000045842"/>
    </source>
</evidence>
<accession>A0A655IW65</accession>
<name>A0A655IW65_MYCTX</name>
<dbReference type="Proteomes" id="UP000048948">
    <property type="component" value="Unassembled WGS sequence"/>
</dbReference>
<protein>
    <submittedName>
        <fullName evidence="3">Uncharacterized protein</fullName>
    </submittedName>
</protein>
<feature type="compositionally biased region" description="Polar residues" evidence="1">
    <location>
        <begin position="1"/>
        <end position="16"/>
    </location>
</feature>
<feature type="region of interest" description="Disordered" evidence="1">
    <location>
        <begin position="102"/>
        <end position="123"/>
    </location>
</feature>
<dbReference type="EMBL" id="CNGE01000728">
    <property type="protein sequence ID" value="CKT26262.1"/>
    <property type="molecule type" value="Genomic_DNA"/>
</dbReference>
<feature type="compositionally biased region" description="Low complexity" evidence="1">
    <location>
        <begin position="110"/>
        <end position="123"/>
    </location>
</feature>
<feature type="region of interest" description="Disordered" evidence="1">
    <location>
        <begin position="1"/>
        <end position="78"/>
    </location>
</feature>
<evidence type="ECO:0000313" key="2">
    <source>
        <dbReference type="EMBL" id="CKT26262.1"/>
    </source>
</evidence>
<gene>
    <name evidence="3" type="ORF">ERS007679_03419</name>
    <name evidence="2" type="ORF">ERS027646_03245</name>
</gene>
<dbReference type="AlphaFoldDB" id="A0A655IW65"/>